<proteinExistence type="predicted"/>
<evidence type="ECO:0000313" key="1">
    <source>
        <dbReference type="EMBL" id="QHT17576.1"/>
    </source>
</evidence>
<dbReference type="EMBL" id="MN739643">
    <property type="protein sequence ID" value="QHT17576.1"/>
    <property type="molecule type" value="Genomic_DNA"/>
</dbReference>
<protein>
    <submittedName>
        <fullName evidence="1">Uncharacterized protein</fullName>
    </submittedName>
</protein>
<dbReference type="AlphaFoldDB" id="A0A6C0DKY5"/>
<organism evidence="1">
    <name type="scientific">viral metagenome</name>
    <dbReference type="NCBI Taxonomy" id="1070528"/>
    <lineage>
        <taxon>unclassified sequences</taxon>
        <taxon>metagenomes</taxon>
        <taxon>organismal metagenomes</taxon>
    </lineage>
</organism>
<sequence length="96" mass="11213">MFTMDIQTLINVLSEIYDNKENYDIMKFHAAVNQHRIIIRSYINIDLYCEFQLEMEALGYEGMFSTNGEYNVTVLNNCIVMLKKVIDTLMEIEASS</sequence>
<reference evidence="1" key="1">
    <citation type="journal article" date="2020" name="Nature">
        <title>Giant virus diversity and host interactions through global metagenomics.</title>
        <authorList>
            <person name="Schulz F."/>
            <person name="Roux S."/>
            <person name="Paez-Espino D."/>
            <person name="Jungbluth S."/>
            <person name="Walsh D.A."/>
            <person name="Denef V.J."/>
            <person name="McMahon K.D."/>
            <person name="Konstantinidis K.T."/>
            <person name="Eloe-Fadrosh E.A."/>
            <person name="Kyrpides N.C."/>
            <person name="Woyke T."/>
        </authorList>
    </citation>
    <scope>NUCLEOTIDE SEQUENCE</scope>
    <source>
        <strain evidence="1">GVMAG-M-3300023174-30</strain>
    </source>
</reference>
<accession>A0A6C0DKY5</accession>
<name>A0A6C0DKY5_9ZZZZ</name>